<dbReference type="RefSeq" id="WP_196230093.1">
    <property type="nucleotide sequence ID" value="NZ_CP006696.1"/>
</dbReference>
<organism evidence="2 3">
    <name type="scientific">Xylella fastidiosa subsp. sandyi Ann-1</name>
    <dbReference type="NCBI Taxonomy" id="155920"/>
    <lineage>
        <taxon>Bacteria</taxon>
        <taxon>Pseudomonadati</taxon>
        <taxon>Pseudomonadota</taxon>
        <taxon>Gammaproteobacteria</taxon>
        <taxon>Lysobacterales</taxon>
        <taxon>Lysobacteraceae</taxon>
        <taxon>Xylella</taxon>
    </lineage>
</organism>
<dbReference type="Proteomes" id="UP000027215">
    <property type="component" value="Chromosome"/>
</dbReference>
<name>A0A060H7E6_XYLFS</name>
<accession>A0A060H7E6</accession>
<proteinExistence type="predicted"/>
<sequence length="58" mass="6284">MRDENYRSAASAQVQSGSYTPRKRIPVKPVLALALLRFAVQADAQTPVDSAGLLDNIL</sequence>
<feature type="compositionally biased region" description="Polar residues" evidence="1">
    <location>
        <begin position="8"/>
        <end position="19"/>
    </location>
</feature>
<evidence type="ECO:0000313" key="3">
    <source>
        <dbReference type="Proteomes" id="UP000027215"/>
    </source>
</evidence>
<dbReference type="PATRIC" id="fig|155920.8.peg.1599"/>
<reference evidence="2 3" key="1">
    <citation type="submission" date="2013-08" db="EMBL/GenBank/DDBJ databases">
        <authorList>
            <person name="Stouthamer R."/>
            <person name="Nunney L."/>
        </authorList>
    </citation>
    <scope>NUCLEOTIDE SEQUENCE [LARGE SCALE GENOMIC DNA]</scope>
    <source>
        <strain evidence="3">ann-1</strain>
    </source>
</reference>
<evidence type="ECO:0000313" key="2">
    <source>
        <dbReference type="EMBL" id="AIC11245.1"/>
    </source>
</evidence>
<dbReference type="HOGENOM" id="CLU_2978303_0_0_6"/>
<dbReference type="AlphaFoldDB" id="A0A060H7E6"/>
<evidence type="ECO:0000256" key="1">
    <source>
        <dbReference type="SAM" id="MobiDB-lite"/>
    </source>
</evidence>
<gene>
    <name evidence="2" type="ORF">D934_06855</name>
</gene>
<dbReference type="KEGG" id="xfs:D934_06855"/>
<protein>
    <submittedName>
        <fullName evidence="2">Uncharacterized protein</fullName>
    </submittedName>
</protein>
<feature type="region of interest" description="Disordered" evidence="1">
    <location>
        <begin position="1"/>
        <end position="20"/>
    </location>
</feature>
<dbReference type="EMBL" id="CP006696">
    <property type="protein sequence ID" value="AIC11245.1"/>
    <property type="molecule type" value="Genomic_DNA"/>
</dbReference>